<protein>
    <submittedName>
        <fullName evidence="1">DNA mismatch repair protein MutT</fullName>
    </submittedName>
</protein>
<name>A0A9X9F291_BACCE</name>
<gene>
    <name evidence="1" type="ORF">FC695_36275</name>
</gene>
<sequence length="93" mass="10579">VVGGTAYVVATWWQRPWIPIAMKALSPKVHVSFGTPDVAFLQRIQNNFKKNGVSFEWKCNEVSFIEQGYTFSIVHTSEFHSDIPKQLNLPLSI</sequence>
<dbReference type="Proteomes" id="UP000308444">
    <property type="component" value="Unassembled WGS sequence"/>
</dbReference>
<organism evidence="1 2">
    <name type="scientific">Bacillus cereus</name>
    <dbReference type="NCBI Taxonomy" id="1396"/>
    <lineage>
        <taxon>Bacteria</taxon>
        <taxon>Bacillati</taxon>
        <taxon>Bacillota</taxon>
        <taxon>Bacilli</taxon>
        <taxon>Bacillales</taxon>
        <taxon>Bacillaceae</taxon>
        <taxon>Bacillus</taxon>
        <taxon>Bacillus cereus group</taxon>
    </lineage>
</organism>
<evidence type="ECO:0000313" key="1">
    <source>
        <dbReference type="EMBL" id="TKI89273.1"/>
    </source>
</evidence>
<dbReference type="EMBL" id="SZOH01003758">
    <property type="protein sequence ID" value="TKI89273.1"/>
    <property type="molecule type" value="Genomic_DNA"/>
</dbReference>
<proteinExistence type="predicted"/>
<accession>A0A9X9F291</accession>
<reference evidence="1 2" key="1">
    <citation type="journal article" date="2019" name="Environ. Microbiol.">
        <title>An active ?-lactamase is a part of an orchestrated cell wall stress resistance network of Bacillus subtilis and related rhizosphere species.</title>
        <authorList>
            <person name="Bucher T."/>
            <person name="Keren-Paz A."/>
            <person name="Hausser J."/>
            <person name="Olender T."/>
            <person name="Cytryn E."/>
            <person name="Kolodkin-Gal I."/>
        </authorList>
    </citation>
    <scope>NUCLEOTIDE SEQUENCE [LARGE SCALE GENOMIC DNA]</scope>
    <source>
        <strain evidence="1 2">I32</strain>
    </source>
</reference>
<feature type="non-terminal residue" evidence="1">
    <location>
        <position position="1"/>
    </location>
</feature>
<comment type="caution">
    <text evidence="1">The sequence shown here is derived from an EMBL/GenBank/DDBJ whole genome shotgun (WGS) entry which is preliminary data.</text>
</comment>
<evidence type="ECO:0000313" key="2">
    <source>
        <dbReference type="Proteomes" id="UP000308444"/>
    </source>
</evidence>
<dbReference type="AlphaFoldDB" id="A0A9X9F291"/>